<proteinExistence type="predicted"/>
<dbReference type="EMBL" id="CP058606">
    <property type="protein sequence ID" value="QLG71700.1"/>
    <property type="molecule type" value="Genomic_DNA"/>
</dbReference>
<dbReference type="GeneID" id="59235396"/>
<dbReference type="RefSeq" id="XP_037143428.1">
    <property type="nucleotide sequence ID" value="XM_037287533.1"/>
</dbReference>
<dbReference type="KEGG" id="zmk:HG535_0C00490"/>
<evidence type="ECO:0000313" key="2">
    <source>
        <dbReference type="Proteomes" id="UP000509704"/>
    </source>
</evidence>
<gene>
    <name evidence="1" type="ORF">HG535_0C00490</name>
</gene>
<dbReference type="AlphaFoldDB" id="A0A7H9AZ67"/>
<accession>A0A7H9AZ67</accession>
<protein>
    <submittedName>
        <fullName evidence="1">Uncharacterized protein</fullName>
    </submittedName>
</protein>
<dbReference type="Proteomes" id="UP000509704">
    <property type="component" value="Chromosome 3"/>
</dbReference>
<sequence length="156" mass="17978">MIIFLKHDRNKGEMMDELKEQRRTVLTDAHIEKIMGAVTSWQAETTRCARQSETLFSAQRFRTAACASMFQAESRNPLSLGGCFLGVGQPYRYGNRLRRTDIVCRSECWRCSRLAGSGAARTVCVLFFHQLNITGRRIGEFLNNIVLFQFWLLYLD</sequence>
<organism evidence="1 2">
    <name type="scientific">Zygotorulaspora mrakii</name>
    <name type="common">Zygosaccharomyces mrakii</name>
    <dbReference type="NCBI Taxonomy" id="42260"/>
    <lineage>
        <taxon>Eukaryota</taxon>
        <taxon>Fungi</taxon>
        <taxon>Dikarya</taxon>
        <taxon>Ascomycota</taxon>
        <taxon>Saccharomycotina</taxon>
        <taxon>Saccharomycetes</taxon>
        <taxon>Saccharomycetales</taxon>
        <taxon>Saccharomycetaceae</taxon>
        <taxon>Zygotorulaspora</taxon>
    </lineage>
</organism>
<reference evidence="1 2" key="1">
    <citation type="submission" date="2020-07" db="EMBL/GenBank/DDBJ databases">
        <title>The yeast mating-type switching endonuclease HO is a domesticated member of an unorthodox homing genetic element family.</title>
        <authorList>
            <person name="Coughlan A.Y."/>
            <person name="Lombardi L."/>
            <person name="Braun-Galleani S."/>
            <person name="Martos A.R."/>
            <person name="Galeote V."/>
            <person name="Bigey F."/>
            <person name="Dequin S."/>
            <person name="Byrne K.P."/>
            <person name="Wolfe K.H."/>
        </authorList>
    </citation>
    <scope>NUCLEOTIDE SEQUENCE [LARGE SCALE GENOMIC DNA]</scope>
    <source>
        <strain evidence="1 2">NRRL Y-6702</strain>
    </source>
</reference>
<evidence type="ECO:0000313" key="1">
    <source>
        <dbReference type="EMBL" id="QLG71700.1"/>
    </source>
</evidence>
<name>A0A7H9AZ67_ZYGMR</name>
<keyword evidence="2" id="KW-1185">Reference proteome</keyword>